<dbReference type="OrthoDB" id="9805743at2"/>
<feature type="region of interest" description="Disordered" evidence="10">
    <location>
        <begin position="1"/>
        <end position="23"/>
    </location>
</feature>
<dbReference type="PANTHER" id="PTHR33910">
    <property type="entry name" value="PROTEIN TRANSLOCASE SUBUNIT SECE"/>
    <property type="match status" value="1"/>
</dbReference>
<keyword evidence="3 9" id="KW-1003">Cell membrane</keyword>
<reference evidence="11 12" key="1">
    <citation type="submission" date="2017-12" db="EMBL/GenBank/DDBJ databases">
        <title>Sequencing the genomes of 1000 Actinobacteria strains.</title>
        <authorList>
            <person name="Klenk H.-P."/>
        </authorList>
    </citation>
    <scope>NUCLEOTIDE SEQUENCE [LARGE SCALE GENOMIC DNA]</scope>
    <source>
        <strain evidence="11 12">DSM 12806</strain>
    </source>
</reference>
<dbReference type="Gene3D" id="1.20.5.1030">
    <property type="entry name" value="Preprotein translocase secy subunit"/>
    <property type="match status" value="1"/>
</dbReference>
<dbReference type="HAMAP" id="MF_00422">
    <property type="entry name" value="SecE"/>
    <property type="match status" value="1"/>
</dbReference>
<dbReference type="AlphaFoldDB" id="A0A2N3YHJ6"/>
<comment type="caution">
    <text evidence="11">The sequence shown here is derived from an EMBL/GenBank/DDBJ whole genome shotgun (WGS) entry which is preliminary data.</text>
</comment>
<dbReference type="GO" id="GO:0008320">
    <property type="term" value="F:protein transmembrane transporter activity"/>
    <property type="evidence" value="ECO:0007669"/>
    <property type="project" value="UniProtKB-UniRule"/>
</dbReference>
<dbReference type="GO" id="GO:0009306">
    <property type="term" value="P:protein secretion"/>
    <property type="evidence" value="ECO:0007669"/>
    <property type="project" value="UniProtKB-UniRule"/>
</dbReference>
<dbReference type="GO" id="GO:0005886">
    <property type="term" value="C:plasma membrane"/>
    <property type="evidence" value="ECO:0007669"/>
    <property type="project" value="UniProtKB-SubCell"/>
</dbReference>
<keyword evidence="7 9" id="KW-0811">Translocation</keyword>
<keyword evidence="8 9" id="KW-0472">Membrane</keyword>
<evidence type="ECO:0000256" key="4">
    <source>
        <dbReference type="ARBA" id="ARBA00022692"/>
    </source>
</evidence>
<evidence type="ECO:0000256" key="5">
    <source>
        <dbReference type="ARBA" id="ARBA00022927"/>
    </source>
</evidence>
<dbReference type="InterPro" id="IPR001901">
    <property type="entry name" value="Translocase_SecE/Sec61-g"/>
</dbReference>
<organism evidence="11 12">
    <name type="scientific">Phycicoccus duodecadis</name>
    <dbReference type="NCBI Taxonomy" id="173053"/>
    <lineage>
        <taxon>Bacteria</taxon>
        <taxon>Bacillati</taxon>
        <taxon>Actinomycetota</taxon>
        <taxon>Actinomycetes</taxon>
        <taxon>Micrococcales</taxon>
        <taxon>Intrasporangiaceae</taxon>
        <taxon>Phycicoccus</taxon>
    </lineage>
</organism>
<dbReference type="RefSeq" id="WP_101394901.1">
    <property type="nucleotide sequence ID" value="NZ_PJNE01000001.1"/>
</dbReference>
<dbReference type="Pfam" id="PF00584">
    <property type="entry name" value="SecE"/>
    <property type="match status" value="1"/>
</dbReference>
<keyword evidence="5 9" id="KW-0653">Protein transport</keyword>
<evidence type="ECO:0000256" key="10">
    <source>
        <dbReference type="SAM" id="MobiDB-lite"/>
    </source>
</evidence>
<comment type="similarity">
    <text evidence="9">Belongs to the SecE/SEC61-gamma family.</text>
</comment>
<gene>
    <name evidence="9" type="primary">secE</name>
    <name evidence="11" type="ORF">ATL31_1123</name>
</gene>
<sequence length="90" mass="10032">MTDVGQTRTPSRPAKGREQSGNPVSRWFSRLTLFVSQILDELRKVVRPTRAELWQYTLVVIVFVTVMMAFVAGIDFGFSKLIALVLGSGS</sequence>
<name>A0A2N3YHJ6_9MICO</name>
<comment type="subunit">
    <text evidence="9">Component of the Sec protein translocase complex. Heterotrimer consisting of SecY, SecE and SecG subunits. The heterotrimers can form oligomers, although 1 heterotrimer is thought to be able to translocate proteins. Interacts with the ribosome. Interacts with SecDF, and other proteins may be involved. Interacts with SecA.</text>
</comment>
<keyword evidence="12" id="KW-1185">Reference proteome</keyword>
<feature type="compositionally biased region" description="Polar residues" evidence="10">
    <location>
        <begin position="1"/>
        <end position="10"/>
    </location>
</feature>
<evidence type="ECO:0000256" key="3">
    <source>
        <dbReference type="ARBA" id="ARBA00022475"/>
    </source>
</evidence>
<evidence type="ECO:0000256" key="1">
    <source>
        <dbReference type="ARBA" id="ARBA00004370"/>
    </source>
</evidence>
<protein>
    <recommendedName>
        <fullName evidence="9">Protein translocase subunit SecE</fullName>
    </recommendedName>
</protein>
<evidence type="ECO:0000256" key="7">
    <source>
        <dbReference type="ARBA" id="ARBA00023010"/>
    </source>
</evidence>
<comment type="function">
    <text evidence="9">Essential subunit of the Sec protein translocation channel SecYEG. Clamps together the 2 halves of SecY. May contact the channel plug during translocation.</text>
</comment>
<accession>A0A2N3YHJ6</accession>
<dbReference type="Proteomes" id="UP000233781">
    <property type="component" value="Unassembled WGS sequence"/>
</dbReference>
<feature type="transmembrane region" description="Helical" evidence="9">
    <location>
        <begin position="53"/>
        <end position="74"/>
    </location>
</feature>
<evidence type="ECO:0000313" key="11">
    <source>
        <dbReference type="EMBL" id="PKW26316.1"/>
    </source>
</evidence>
<dbReference type="GO" id="GO:0043952">
    <property type="term" value="P:protein transport by the Sec complex"/>
    <property type="evidence" value="ECO:0007669"/>
    <property type="project" value="UniProtKB-UniRule"/>
</dbReference>
<keyword evidence="4 9" id="KW-0812">Transmembrane</keyword>
<evidence type="ECO:0000256" key="8">
    <source>
        <dbReference type="ARBA" id="ARBA00023136"/>
    </source>
</evidence>
<dbReference type="InterPro" id="IPR005807">
    <property type="entry name" value="SecE_bac"/>
</dbReference>
<proteinExistence type="inferred from homology"/>
<dbReference type="PANTHER" id="PTHR33910:SF1">
    <property type="entry name" value="PROTEIN TRANSLOCASE SUBUNIT SECE"/>
    <property type="match status" value="1"/>
</dbReference>
<dbReference type="InterPro" id="IPR038379">
    <property type="entry name" value="SecE_sf"/>
</dbReference>
<evidence type="ECO:0000313" key="12">
    <source>
        <dbReference type="Proteomes" id="UP000233781"/>
    </source>
</evidence>
<dbReference type="EMBL" id="PJNE01000001">
    <property type="protein sequence ID" value="PKW26316.1"/>
    <property type="molecule type" value="Genomic_DNA"/>
</dbReference>
<evidence type="ECO:0000256" key="6">
    <source>
        <dbReference type="ARBA" id="ARBA00022989"/>
    </source>
</evidence>
<dbReference type="NCBIfam" id="TIGR00964">
    <property type="entry name" value="secE_bact"/>
    <property type="match status" value="1"/>
</dbReference>
<dbReference type="GO" id="GO:0006605">
    <property type="term" value="P:protein targeting"/>
    <property type="evidence" value="ECO:0007669"/>
    <property type="project" value="UniProtKB-UniRule"/>
</dbReference>
<evidence type="ECO:0000256" key="2">
    <source>
        <dbReference type="ARBA" id="ARBA00022448"/>
    </source>
</evidence>
<comment type="subcellular location">
    <subcellularLocation>
        <location evidence="9">Cell membrane</location>
        <topology evidence="9">Single-pass membrane protein</topology>
    </subcellularLocation>
    <subcellularLocation>
        <location evidence="1">Membrane</location>
    </subcellularLocation>
</comment>
<keyword evidence="6 9" id="KW-1133">Transmembrane helix</keyword>
<keyword evidence="2 9" id="KW-0813">Transport</keyword>
<evidence type="ECO:0000256" key="9">
    <source>
        <dbReference type="HAMAP-Rule" id="MF_00422"/>
    </source>
</evidence>
<dbReference type="GO" id="GO:0065002">
    <property type="term" value="P:intracellular protein transmembrane transport"/>
    <property type="evidence" value="ECO:0007669"/>
    <property type="project" value="UniProtKB-UniRule"/>
</dbReference>